<dbReference type="Pfam" id="PF12833">
    <property type="entry name" value="HTH_18"/>
    <property type="match status" value="1"/>
</dbReference>
<dbReference type="InterPro" id="IPR018060">
    <property type="entry name" value="HTH_AraC"/>
</dbReference>
<evidence type="ECO:0000256" key="2">
    <source>
        <dbReference type="ARBA" id="ARBA00023125"/>
    </source>
</evidence>
<dbReference type="PROSITE" id="PS01124">
    <property type="entry name" value="HTH_ARAC_FAMILY_2"/>
    <property type="match status" value="1"/>
</dbReference>
<feature type="domain" description="HTH araC/xylS-type" evidence="5">
    <location>
        <begin position="212"/>
        <end position="312"/>
    </location>
</feature>
<dbReference type="EMBL" id="BAAABY010000009">
    <property type="protein sequence ID" value="GAA0447775.1"/>
    <property type="molecule type" value="Genomic_DNA"/>
</dbReference>
<dbReference type="PANTHER" id="PTHR46796">
    <property type="entry name" value="HTH-TYPE TRANSCRIPTIONAL ACTIVATOR RHAS-RELATED"/>
    <property type="match status" value="1"/>
</dbReference>
<dbReference type="SMART" id="SM00342">
    <property type="entry name" value="HTH_ARAC"/>
    <property type="match status" value="1"/>
</dbReference>
<protein>
    <submittedName>
        <fullName evidence="6">Helix-turn-helix domain-containing protein</fullName>
    </submittedName>
</protein>
<proteinExistence type="predicted"/>
<comment type="caution">
    <text evidence="6">The sequence shown here is derived from an EMBL/GenBank/DDBJ whole genome shotgun (WGS) entry which is preliminary data.</text>
</comment>
<keyword evidence="2" id="KW-0238">DNA-binding</keyword>
<dbReference type="Pfam" id="PF14525">
    <property type="entry name" value="AraC_binding_2"/>
    <property type="match status" value="1"/>
</dbReference>
<organism evidence="6 7">
    <name type="scientific">Streptomyces olivaceiscleroticus</name>
    <dbReference type="NCBI Taxonomy" id="68245"/>
    <lineage>
        <taxon>Bacteria</taxon>
        <taxon>Bacillati</taxon>
        <taxon>Actinomycetota</taxon>
        <taxon>Actinomycetes</taxon>
        <taxon>Kitasatosporales</taxon>
        <taxon>Streptomycetaceae</taxon>
        <taxon>Streptomyces</taxon>
    </lineage>
</organism>
<evidence type="ECO:0000259" key="5">
    <source>
        <dbReference type="PROSITE" id="PS01124"/>
    </source>
</evidence>
<dbReference type="InterPro" id="IPR050204">
    <property type="entry name" value="AraC_XylS_family_regulators"/>
</dbReference>
<gene>
    <name evidence="6" type="ORF">GCM10010361_09600</name>
</gene>
<dbReference type="SUPFAM" id="SSF46689">
    <property type="entry name" value="Homeodomain-like"/>
    <property type="match status" value="1"/>
</dbReference>
<keyword evidence="7" id="KW-1185">Reference proteome</keyword>
<dbReference type="Proteomes" id="UP001500909">
    <property type="component" value="Unassembled WGS sequence"/>
</dbReference>
<name>A0ABN0ZHC5_9ACTN</name>
<keyword evidence="3" id="KW-0804">Transcription</keyword>
<dbReference type="InterPro" id="IPR009057">
    <property type="entry name" value="Homeodomain-like_sf"/>
</dbReference>
<keyword evidence="1" id="KW-0805">Transcription regulation</keyword>
<dbReference type="InterPro" id="IPR035418">
    <property type="entry name" value="AraC-bd_2"/>
</dbReference>
<dbReference type="RefSeq" id="WP_346093245.1">
    <property type="nucleotide sequence ID" value="NZ_BAAABY010000009.1"/>
</dbReference>
<feature type="region of interest" description="Disordered" evidence="4">
    <location>
        <begin position="305"/>
        <end position="331"/>
    </location>
</feature>
<dbReference type="PRINTS" id="PR00032">
    <property type="entry name" value="HTHARAC"/>
</dbReference>
<evidence type="ECO:0000256" key="4">
    <source>
        <dbReference type="SAM" id="MobiDB-lite"/>
    </source>
</evidence>
<accession>A0ABN0ZHC5</accession>
<evidence type="ECO:0000313" key="7">
    <source>
        <dbReference type="Proteomes" id="UP001500909"/>
    </source>
</evidence>
<dbReference type="Gene3D" id="1.10.10.60">
    <property type="entry name" value="Homeodomain-like"/>
    <property type="match status" value="1"/>
</dbReference>
<evidence type="ECO:0000256" key="1">
    <source>
        <dbReference type="ARBA" id="ARBA00023015"/>
    </source>
</evidence>
<sequence length="331" mass="36706">MQTVFDSSVLSPAEAFGAWEEVTRDEVMPTRFRPVHTGPFSGRLEVLPMGAVRLAAMRYALLESRRTPRMIRQSDPELYQIAFIHSGLHVLDQARQQVPLRRGQFVLYDSSRAFTARAAGESMLLQFPRCRLPLPAERVEALSHTALPFRAGMGRLLADFLTGLADESASCTAEDAERLGAVCLEMVAAVLAHQLGASGLLPPETRQQATYQQVLDFIRRNLHDASLRADTIAAAHHISLRTLQRLFQHTGGVRNWIREQRLEACRRDLASPDLCSVPVQAIAARWGFPRPADFARAFRARYGTTPSDYRDQARRPGTGTGAPGQDPGAPR</sequence>
<dbReference type="PANTHER" id="PTHR46796:SF6">
    <property type="entry name" value="ARAC SUBFAMILY"/>
    <property type="match status" value="1"/>
</dbReference>
<evidence type="ECO:0000313" key="6">
    <source>
        <dbReference type="EMBL" id="GAA0447775.1"/>
    </source>
</evidence>
<dbReference type="InterPro" id="IPR020449">
    <property type="entry name" value="Tscrpt_reg_AraC-type_HTH"/>
</dbReference>
<evidence type="ECO:0000256" key="3">
    <source>
        <dbReference type="ARBA" id="ARBA00023163"/>
    </source>
</evidence>
<reference evidence="6 7" key="1">
    <citation type="journal article" date="2019" name="Int. J. Syst. Evol. Microbiol.">
        <title>The Global Catalogue of Microorganisms (GCM) 10K type strain sequencing project: providing services to taxonomists for standard genome sequencing and annotation.</title>
        <authorList>
            <consortium name="The Broad Institute Genomics Platform"/>
            <consortium name="The Broad Institute Genome Sequencing Center for Infectious Disease"/>
            <person name="Wu L."/>
            <person name="Ma J."/>
        </authorList>
    </citation>
    <scope>NUCLEOTIDE SEQUENCE [LARGE SCALE GENOMIC DNA]</scope>
    <source>
        <strain evidence="6 7">JCM 4805</strain>
    </source>
</reference>